<dbReference type="Proteomes" id="UP001497480">
    <property type="component" value="Unassembled WGS sequence"/>
</dbReference>
<dbReference type="AlphaFoldDB" id="A0AAV1XT50"/>
<organism evidence="1 2">
    <name type="scientific">Lupinus luteus</name>
    <name type="common">European yellow lupine</name>
    <dbReference type="NCBI Taxonomy" id="3873"/>
    <lineage>
        <taxon>Eukaryota</taxon>
        <taxon>Viridiplantae</taxon>
        <taxon>Streptophyta</taxon>
        <taxon>Embryophyta</taxon>
        <taxon>Tracheophyta</taxon>
        <taxon>Spermatophyta</taxon>
        <taxon>Magnoliopsida</taxon>
        <taxon>eudicotyledons</taxon>
        <taxon>Gunneridae</taxon>
        <taxon>Pentapetalae</taxon>
        <taxon>rosids</taxon>
        <taxon>fabids</taxon>
        <taxon>Fabales</taxon>
        <taxon>Fabaceae</taxon>
        <taxon>Papilionoideae</taxon>
        <taxon>50 kb inversion clade</taxon>
        <taxon>genistoids sensu lato</taxon>
        <taxon>core genistoids</taxon>
        <taxon>Genisteae</taxon>
        <taxon>Lupinus</taxon>
    </lineage>
</organism>
<protein>
    <submittedName>
        <fullName evidence="1">Uncharacterized protein</fullName>
    </submittedName>
</protein>
<dbReference type="CDD" id="cd09272">
    <property type="entry name" value="RNase_HI_RT_Ty1"/>
    <property type="match status" value="1"/>
</dbReference>
<dbReference type="EMBL" id="CAXHTB010000018">
    <property type="protein sequence ID" value="CAL0324844.1"/>
    <property type="molecule type" value="Genomic_DNA"/>
</dbReference>
<gene>
    <name evidence="1" type="ORF">LLUT_LOCUS25904</name>
</gene>
<sequence>MLAKNPVFHGRSKHIDVRYHFLRNLTKDGVVDMKFCGTYDQLADIMTKPLKLDQFEKFRKQLGVQVAED</sequence>
<comment type="caution">
    <text evidence="1">The sequence shown here is derived from an EMBL/GenBank/DDBJ whole genome shotgun (WGS) entry which is preliminary data.</text>
</comment>
<accession>A0AAV1XT50</accession>
<reference evidence="1 2" key="1">
    <citation type="submission" date="2024-03" db="EMBL/GenBank/DDBJ databases">
        <authorList>
            <person name="Martinez-Hernandez J."/>
        </authorList>
    </citation>
    <scope>NUCLEOTIDE SEQUENCE [LARGE SCALE GENOMIC DNA]</scope>
</reference>
<proteinExistence type="predicted"/>
<evidence type="ECO:0000313" key="2">
    <source>
        <dbReference type="Proteomes" id="UP001497480"/>
    </source>
</evidence>
<evidence type="ECO:0000313" key="1">
    <source>
        <dbReference type="EMBL" id="CAL0324844.1"/>
    </source>
</evidence>
<name>A0AAV1XT50_LUPLU</name>
<keyword evidence="2" id="KW-1185">Reference proteome</keyword>